<reference evidence="5" key="1">
    <citation type="submission" date="2011-12" db="EMBL/GenBank/DDBJ databases">
        <title>Complete sequence of Clostridium clariflavum DSM 19732.</title>
        <authorList>
            <consortium name="US DOE Joint Genome Institute"/>
            <person name="Lucas S."/>
            <person name="Han J."/>
            <person name="Lapidus A."/>
            <person name="Cheng J.-F."/>
            <person name="Goodwin L."/>
            <person name="Pitluck S."/>
            <person name="Peters L."/>
            <person name="Teshima H."/>
            <person name="Detter J.C."/>
            <person name="Han C."/>
            <person name="Tapia R."/>
            <person name="Land M."/>
            <person name="Hauser L."/>
            <person name="Kyrpides N."/>
            <person name="Ivanova N."/>
            <person name="Pagani I."/>
            <person name="Kitzmiller T."/>
            <person name="Lynd L."/>
            <person name="Izquierdo J."/>
            <person name="Woyke T."/>
        </authorList>
    </citation>
    <scope>NUCLEOTIDE SEQUENCE [LARGE SCALE GENOMIC DNA]</scope>
    <source>
        <strain evidence="5">DSM 19732 / NBRC 101661 / EBR45</strain>
    </source>
</reference>
<dbReference type="STRING" id="720554.Clocl_3429"/>
<dbReference type="OrthoDB" id="9815009at2"/>
<dbReference type="SUPFAM" id="SSF46785">
    <property type="entry name" value="Winged helix' DNA-binding domain"/>
    <property type="match status" value="1"/>
</dbReference>
<dbReference type="Pfam" id="PF13280">
    <property type="entry name" value="WYL"/>
    <property type="match status" value="1"/>
</dbReference>
<dbReference type="eggNOG" id="COG2378">
    <property type="taxonomic scope" value="Bacteria"/>
</dbReference>
<dbReference type="InterPro" id="IPR001034">
    <property type="entry name" value="DeoR_HTH"/>
</dbReference>
<dbReference type="InterPro" id="IPR026881">
    <property type="entry name" value="WYL_dom"/>
</dbReference>
<dbReference type="PANTHER" id="PTHR34580:SF1">
    <property type="entry name" value="PROTEIN PAFC"/>
    <property type="match status" value="1"/>
</dbReference>
<dbReference type="RefSeq" id="WP_014256457.1">
    <property type="nucleotide sequence ID" value="NC_016627.1"/>
</dbReference>
<keyword evidence="2" id="KW-0804">Transcription</keyword>
<sequence length="298" mass="34713" precursor="true">MQESRLFKIVYYLLNKGQASASEMAERFEVSVRTIYRDIDTLSSAGIPIYAKTGRNGGIRFMNGFVLDKILLSEQEKQKILSALQSITALNGGNEKDILEKLKALFQVNSENWIEVDLSRWGEKKRDNEKFELLKSAIINHRCVRIIYANTYKEPGQRTVQPLKLLFKARDWYLKAYCLEKMDFRIFKLNRILQLELLNEYFSPISYPEQKIEESQKYTPVTLRFPKEMAYRVYDEFDIEHIKTDAEGNLTVTAHMPEDAWLVGFLLSFGTKVEIIEPVRLKGIVAKVAKEIYEKNKT</sequence>
<dbReference type="HOGENOM" id="CLU_041141_5_1_9"/>
<dbReference type="PROSITE" id="PS51000">
    <property type="entry name" value="HTH_DEOR_2"/>
    <property type="match status" value="1"/>
</dbReference>
<dbReference type="InterPro" id="IPR036390">
    <property type="entry name" value="WH_DNA-bd_sf"/>
</dbReference>
<evidence type="ECO:0000259" key="3">
    <source>
        <dbReference type="PROSITE" id="PS51000"/>
    </source>
</evidence>
<dbReference type="InterPro" id="IPR013196">
    <property type="entry name" value="HTH_11"/>
</dbReference>
<dbReference type="GO" id="GO:0003700">
    <property type="term" value="F:DNA-binding transcription factor activity"/>
    <property type="evidence" value="ECO:0007669"/>
    <property type="project" value="InterPro"/>
</dbReference>
<gene>
    <name evidence="4" type="ordered locus">Clocl_3429</name>
</gene>
<reference evidence="4 5" key="2">
    <citation type="journal article" date="2012" name="Stand. Genomic Sci.">
        <title>Complete Genome Sequence of Clostridium clariflavum DSM 19732.</title>
        <authorList>
            <person name="Izquierdo J.A."/>
            <person name="Goodwin L."/>
            <person name="Davenport K.W."/>
            <person name="Teshima H."/>
            <person name="Bruce D."/>
            <person name="Detter C."/>
            <person name="Tapia R."/>
            <person name="Han S."/>
            <person name="Land M."/>
            <person name="Hauser L."/>
            <person name="Jeffries C.D."/>
            <person name="Han J."/>
            <person name="Pitluck S."/>
            <person name="Nolan M."/>
            <person name="Chen A."/>
            <person name="Huntemann M."/>
            <person name="Mavromatis K."/>
            <person name="Mikhailova N."/>
            <person name="Liolios K."/>
            <person name="Woyke T."/>
            <person name="Lynd L.R."/>
        </authorList>
    </citation>
    <scope>NUCLEOTIDE SEQUENCE [LARGE SCALE GENOMIC DNA]</scope>
    <source>
        <strain evidence="5">DSM 19732 / NBRC 101661 / EBR45</strain>
    </source>
</reference>
<dbReference type="PANTHER" id="PTHR34580">
    <property type="match status" value="1"/>
</dbReference>
<name>G8LXZ5_ACECE</name>
<keyword evidence="5" id="KW-1185">Reference proteome</keyword>
<dbReference type="InterPro" id="IPR036388">
    <property type="entry name" value="WH-like_DNA-bd_sf"/>
</dbReference>
<evidence type="ECO:0000256" key="1">
    <source>
        <dbReference type="ARBA" id="ARBA00023015"/>
    </source>
</evidence>
<protein>
    <submittedName>
        <fullName evidence="4">Putative transcriptional regulator</fullName>
    </submittedName>
</protein>
<keyword evidence="1" id="KW-0805">Transcription regulation</keyword>
<dbReference type="InterPro" id="IPR051534">
    <property type="entry name" value="CBASS_pafABC_assoc_protein"/>
</dbReference>
<dbReference type="AlphaFoldDB" id="G8LXZ5"/>
<dbReference type="Pfam" id="PF25583">
    <property type="entry name" value="WCX"/>
    <property type="match status" value="1"/>
</dbReference>
<organism evidence="4 5">
    <name type="scientific">Acetivibrio clariflavus (strain DSM 19732 / NBRC 101661 / EBR45)</name>
    <name type="common">Clostridium clariflavum</name>
    <dbReference type="NCBI Taxonomy" id="720554"/>
    <lineage>
        <taxon>Bacteria</taxon>
        <taxon>Bacillati</taxon>
        <taxon>Bacillota</taxon>
        <taxon>Clostridia</taxon>
        <taxon>Eubacteriales</taxon>
        <taxon>Oscillospiraceae</taxon>
        <taxon>Acetivibrio</taxon>
    </lineage>
</organism>
<dbReference type="Gene3D" id="1.10.10.10">
    <property type="entry name" value="Winged helix-like DNA-binding domain superfamily/Winged helix DNA-binding domain"/>
    <property type="match status" value="1"/>
</dbReference>
<dbReference type="Pfam" id="PF08279">
    <property type="entry name" value="HTH_11"/>
    <property type="match status" value="1"/>
</dbReference>
<dbReference type="InterPro" id="IPR057727">
    <property type="entry name" value="WCX_dom"/>
</dbReference>
<dbReference type="InterPro" id="IPR028349">
    <property type="entry name" value="PafC-like"/>
</dbReference>
<dbReference type="PIRSF" id="PIRSF016838">
    <property type="entry name" value="PafC"/>
    <property type="match status" value="1"/>
</dbReference>
<evidence type="ECO:0000313" key="5">
    <source>
        <dbReference type="Proteomes" id="UP000005435"/>
    </source>
</evidence>
<dbReference type="Proteomes" id="UP000005435">
    <property type="component" value="Chromosome"/>
</dbReference>
<dbReference type="PROSITE" id="PS52050">
    <property type="entry name" value="WYL"/>
    <property type="match status" value="1"/>
</dbReference>
<dbReference type="EMBL" id="CP003065">
    <property type="protein sequence ID" value="AEV69927.1"/>
    <property type="molecule type" value="Genomic_DNA"/>
</dbReference>
<proteinExistence type="predicted"/>
<feature type="domain" description="HTH deoR-type" evidence="3">
    <location>
        <begin position="2"/>
        <end position="61"/>
    </location>
</feature>
<evidence type="ECO:0000313" key="4">
    <source>
        <dbReference type="EMBL" id="AEV69927.1"/>
    </source>
</evidence>
<dbReference type="KEGG" id="ccl:Clocl_3429"/>
<accession>G8LXZ5</accession>
<evidence type="ECO:0000256" key="2">
    <source>
        <dbReference type="ARBA" id="ARBA00023163"/>
    </source>
</evidence>